<accession>A0ACC1AH13</accession>
<dbReference type="Proteomes" id="UP001164250">
    <property type="component" value="Chromosome 10"/>
</dbReference>
<dbReference type="EMBL" id="CM047906">
    <property type="protein sequence ID" value="KAJ0086365.1"/>
    <property type="molecule type" value="Genomic_DNA"/>
</dbReference>
<gene>
    <name evidence="1" type="ORF">Patl1_07805</name>
</gene>
<name>A0ACC1AH13_9ROSI</name>
<keyword evidence="2" id="KW-1185">Reference proteome</keyword>
<evidence type="ECO:0000313" key="1">
    <source>
        <dbReference type="EMBL" id="KAJ0086365.1"/>
    </source>
</evidence>
<comment type="caution">
    <text evidence="1">The sequence shown here is derived from an EMBL/GenBank/DDBJ whole genome shotgun (WGS) entry which is preliminary data.</text>
</comment>
<proteinExistence type="predicted"/>
<sequence length="224" mass="25940">MIDYHPSKANVVADALSRKTPSIMAHIRVMHYPLFTELKTLGIELGMNELGVLLAHFKVRPILVDRIREFQFMDPNIMKLMGEVSEGLQTDFWIRGNGMLMMGNRLCVPGAKELKREILEEAHLSAYAMHLGSTRLYHTLKEHYWWPGMKREVAEFVSRCLVCQQVKAEHQRPAGLSQPLPIPRWKWEHITMDFVIGLPHTTPKHDGYLGDYRSVDKFRSFLTD</sequence>
<protein>
    <submittedName>
        <fullName evidence="1">Uncharacterized protein</fullName>
    </submittedName>
</protein>
<organism evidence="1 2">
    <name type="scientific">Pistacia atlantica</name>
    <dbReference type="NCBI Taxonomy" id="434234"/>
    <lineage>
        <taxon>Eukaryota</taxon>
        <taxon>Viridiplantae</taxon>
        <taxon>Streptophyta</taxon>
        <taxon>Embryophyta</taxon>
        <taxon>Tracheophyta</taxon>
        <taxon>Spermatophyta</taxon>
        <taxon>Magnoliopsida</taxon>
        <taxon>eudicotyledons</taxon>
        <taxon>Gunneridae</taxon>
        <taxon>Pentapetalae</taxon>
        <taxon>rosids</taxon>
        <taxon>malvids</taxon>
        <taxon>Sapindales</taxon>
        <taxon>Anacardiaceae</taxon>
        <taxon>Pistacia</taxon>
    </lineage>
</organism>
<evidence type="ECO:0000313" key="2">
    <source>
        <dbReference type="Proteomes" id="UP001164250"/>
    </source>
</evidence>
<reference evidence="2" key="1">
    <citation type="journal article" date="2023" name="G3 (Bethesda)">
        <title>Genome assembly and association tests identify interacting loci associated with vigor, precocity, and sex in interspecific pistachio rootstocks.</title>
        <authorList>
            <person name="Palmer W."/>
            <person name="Jacygrad E."/>
            <person name="Sagayaradj S."/>
            <person name="Cavanaugh K."/>
            <person name="Han R."/>
            <person name="Bertier L."/>
            <person name="Beede B."/>
            <person name="Kafkas S."/>
            <person name="Golino D."/>
            <person name="Preece J."/>
            <person name="Michelmore R."/>
        </authorList>
    </citation>
    <scope>NUCLEOTIDE SEQUENCE [LARGE SCALE GENOMIC DNA]</scope>
</reference>